<keyword evidence="3" id="KW-0648">Protein biosynthesis</keyword>
<dbReference type="InterPro" id="IPR000795">
    <property type="entry name" value="T_Tr_GTP-bd_dom"/>
</dbReference>
<dbReference type="EMBL" id="SHKL01000001">
    <property type="protein sequence ID" value="RZT84349.1"/>
    <property type="molecule type" value="Genomic_DNA"/>
</dbReference>
<dbReference type="Pfam" id="PF25461">
    <property type="entry name" value="Beta-barrel_SelB"/>
    <property type="match status" value="1"/>
</dbReference>
<proteinExistence type="predicted"/>
<keyword evidence="1" id="KW-0342">GTP-binding</keyword>
<dbReference type="Pfam" id="PF09107">
    <property type="entry name" value="WHD_3rd_SelB"/>
    <property type="match status" value="1"/>
</dbReference>
<accession>A0A4Q7UW90</accession>
<protein>
    <submittedName>
        <fullName evidence="3">Selenocysteine-specific elongation factor</fullName>
    </submittedName>
</protein>
<dbReference type="RefSeq" id="WP_130288961.1">
    <property type="nucleotide sequence ID" value="NZ_SHKL01000001.1"/>
</dbReference>
<dbReference type="Gene3D" id="3.40.50.300">
    <property type="entry name" value="P-loop containing nucleotide triphosphate hydrolases"/>
    <property type="match status" value="1"/>
</dbReference>
<dbReference type="PANTHER" id="PTHR43721:SF22">
    <property type="entry name" value="ELONGATION FACTOR TU, MITOCHONDRIAL"/>
    <property type="match status" value="1"/>
</dbReference>
<dbReference type="GO" id="GO:0001514">
    <property type="term" value="P:selenocysteine incorporation"/>
    <property type="evidence" value="ECO:0007669"/>
    <property type="project" value="InterPro"/>
</dbReference>
<dbReference type="GO" id="GO:0003723">
    <property type="term" value="F:RNA binding"/>
    <property type="evidence" value="ECO:0007669"/>
    <property type="project" value="InterPro"/>
</dbReference>
<organism evidence="3 4">
    <name type="scientific">Pseudonocardia sediminis</name>
    <dbReference type="NCBI Taxonomy" id="1397368"/>
    <lineage>
        <taxon>Bacteria</taxon>
        <taxon>Bacillati</taxon>
        <taxon>Actinomycetota</taxon>
        <taxon>Actinomycetes</taxon>
        <taxon>Pseudonocardiales</taxon>
        <taxon>Pseudonocardiaceae</taxon>
        <taxon>Pseudonocardia</taxon>
    </lineage>
</organism>
<sequence length="617" mass="63880">MHVVCTAGHVDHGKSTLVRALTGMEPDRFAEERRRGMTIDLGFAWTTLPGGRTVAFVDVPGHERFVTTMLAGAGPVPAVLFVVAADEGWMPQSAEHADALEAIGVRHGLLVVTRSDLLEPELARDEALAELAARGLGDWGCVCVSGATGEGLDALRTALDDLVAALPVPDPDADVRLWVDRAFTIRGAGTVVTGTLPAGTVAAGRDLALDTDGGRIPVGVRGLQALGETVSGAQGPARVAVNLRGVTLEQVGRGDVLLTPGAWPRATETDVRLHGIRGLGVDASALPLELTLHAGSAAVRVRVRPLLPSADGEDGSGGDVVRLRPDRPLPLRIGDRAVLRDPGSRRIVAGVTVLDVDPPVLRRRGAAARRAAELATVTGTPDAAGELARRGAVRASDLRAMGVPAADVDALGARVPGAAGWLLDPDRAARAATDLVAAVTAHDAADPLDPGLPAATARRAAGLPDVALVEVVLADAARRGSDGLVLDGGRVRAARPTGLPGPVREAMSVLRTELEAAPFAAPDAGRLAELGLGSRALASLERAGELLRVTSDVVLLPDAQDRALELLRGLGDEFTLSEARQALDTTRRVAVPLLELLGRRGHTERTPDGGHRLRGSS</sequence>
<dbReference type="CDD" id="cd04171">
    <property type="entry name" value="SelB"/>
    <property type="match status" value="1"/>
</dbReference>
<evidence type="ECO:0000313" key="4">
    <source>
        <dbReference type="Proteomes" id="UP000291591"/>
    </source>
</evidence>
<dbReference type="InterPro" id="IPR027417">
    <property type="entry name" value="P-loop_NTPase"/>
</dbReference>
<feature type="domain" description="Tr-type G" evidence="2">
    <location>
        <begin position="1"/>
        <end position="168"/>
    </location>
</feature>
<keyword evidence="4" id="KW-1185">Reference proteome</keyword>
<gene>
    <name evidence="3" type="ORF">EV383_1188</name>
</gene>
<dbReference type="InterPro" id="IPR057335">
    <property type="entry name" value="Beta-barrel_SelB"/>
</dbReference>
<dbReference type="PANTHER" id="PTHR43721">
    <property type="entry name" value="ELONGATION FACTOR TU-RELATED"/>
    <property type="match status" value="1"/>
</dbReference>
<keyword evidence="1" id="KW-0547">Nucleotide-binding</keyword>
<dbReference type="Pfam" id="PF00009">
    <property type="entry name" value="GTP_EFTU"/>
    <property type="match status" value="1"/>
</dbReference>
<reference evidence="3 4" key="1">
    <citation type="submission" date="2019-02" db="EMBL/GenBank/DDBJ databases">
        <title>Sequencing the genomes of 1000 actinobacteria strains.</title>
        <authorList>
            <person name="Klenk H.-P."/>
        </authorList>
    </citation>
    <scope>NUCLEOTIDE SEQUENCE [LARGE SCALE GENOMIC DNA]</scope>
    <source>
        <strain evidence="3 4">DSM 45779</strain>
    </source>
</reference>
<name>A0A4Q7UW90_PSEST</name>
<evidence type="ECO:0000259" key="2">
    <source>
        <dbReference type="PROSITE" id="PS51722"/>
    </source>
</evidence>
<dbReference type="SUPFAM" id="SSF52540">
    <property type="entry name" value="P-loop containing nucleoside triphosphate hydrolases"/>
    <property type="match status" value="1"/>
</dbReference>
<dbReference type="AlphaFoldDB" id="A0A4Q7UW90"/>
<dbReference type="InterPro" id="IPR036388">
    <property type="entry name" value="WH-like_DNA-bd_sf"/>
</dbReference>
<dbReference type="Proteomes" id="UP000291591">
    <property type="component" value="Unassembled WGS sequence"/>
</dbReference>
<dbReference type="PROSITE" id="PS51722">
    <property type="entry name" value="G_TR_2"/>
    <property type="match status" value="1"/>
</dbReference>
<dbReference type="GO" id="GO:0005737">
    <property type="term" value="C:cytoplasm"/>
    <property type="evidence" value="ECO:0007669"/>
    <property type="project" value="InterPro"/>
</dbReference>
<evidence type="ECO:0000313" key="3">
    <source>
        <dbReference type="EMBL" id="RZT84349.1"/>
    </source>
</evidence>
<keyword evidence="3" id="KW-0251">Elongation factor</keyword>
<dbReference type="InterPro" id="IPR015191">
    <property type="entry name" value="SelB_WHD4"/>
</dbReference>
<comment type="caution">
    <text evidence="3">The sequence shown here is derived from an EMBL/GenBank/DDBJ whole genome shotgun (WGS) entry which is preliminary data.</text>
</comment>
<dbReference type="InterPro" id="IPR050055">
    <property type="entry name" value="EF-Tu_GTPase"/>
</dbReference>
<dbReference type="Gene3D" id="1.10.10.10">
    <property type="entry name" value="Winged helix-like DNA-binding domain superfamily/Winged helix DNA-binding domain"/>
    <property type="match status" value="1"/>
</dbReference>
<dbReference type="InterPro" id="IPR009000">
    <property type="entry name" value="Transl_B-barrel_sf"/>
</dbReference>
<dbReference type="GO" id="GO:0003924">
    <property type="term" value="F:GTPase activity"/>
    <property type="evidence" value="ECO:0007669"/>
    <property type="project" value="InterPro"/>
</dbReference>
<dbReference type="OrthoDB" id="9803139at2"/>
<dbReference type="GO" id="GO:0005525">
    <property type="term" value="F:GTP binding"/>
    <property type="evidence" value="ECO:0007669"/>
    <property type="project" value="UniProtKB-KW"/>
</dbReference>
<evidence type="ECO:0000256" key="1">
    <source>
        <dbReference type="ARBA" id="ARBA00023134"/>
    </source>
</evidence>
<dbReference type="SUPFAM" id="SSF50447">
    <property type="entry name" value="Translation proteins"/>
    <property type="match status" value="1"/>
</dbReference>
<dbReference type="GO" id="GO:0003746">
    <property type="term" value="F:translation elongation factor activity"/>
    <property type="evidence" value="ECO:0007669"/>
    <property type="project" value="UniProtKB-KW"/>
</dbReference>
<dbReference type="Gene3D" id="2.40.30.10">
    <property type="entry name" value="Translation factors"/>
    <property type="match status" value="1"/>
</dbReference>